<evidence type="ECO:0000256" key="3">
    <source>
        <dbReference type="ARBA" id="ARBA00022490"/>
    </source>
</evidence>
<dbReference type="GO" id="GO:0003677">
    <property type="term" value="F:DNA binding"/>
    <property type="evidence" value="ECO:0007669"/>
    <property type="project" value="InterPro"/>
</dbReference>
<keyword evidence="6" id="KW-0228">DNA excision</keyword>
<evidence type="ECO:0000259" key="14">
    <source>
        <dbReference type="PROSITE" id="PS51192"/>
    </source>
</evidence>
<keyword evidence="8" id="KW-0267">Excision nuclease</keyword>
<dbReference type="InterPro" id="IPR001650">
    <property type="entry name" value="Helicase_C-like"/>
</dbReference>
<evidence type="ECO:0000256" key="5">
    <source>
        <dbReference type="ARBA" id="ARBA00022763"/>
    </source>
</evidence>
<dbReference type="EMBL" id="PCWK01000045">
    <property type="protein sequence ID" value="PIR02281.1"/>
    <property type="molecule type" value="Genomic_DNA"/>
</dbReference>
<evidence type="ECO:0000256" key="1">
    <source>
        <dbReference type="ARBA" id="ARBA00004496"/>
    </source>
</evidence>
<evidence type="ECO:0000259" key="15">
    <source>
        <dbReference type="PROSITE" id="PS51194"/>
    </source>
</evidence>
<dbReference type="GO" id="GO:0009380">
    <property type="term" value="C:excinuclease repair complex"/>
    <property type="evidence" value="ECO:0007669"/>
    <property type="project" value="InterPro"/>
</dbReference>
<dbReference type="Pfam" id="PF12344">
    <property type="entry name" value="UvrB"/>
    <property type="match status" value="1"/>
</dbReference>
<dbReference type="Gene3D" id="3.40.50.300">
    <property type="entry name" value="P-loop containing nucleotide triphosphate hydrolases"/>
    <property type="match status" value="3"/>
</dbReference>
<organism evidence="16 17">
    <name type="scientific">Candidatus Nealsonbacteria bacterium CG11_big_fil_rev_8_21_14_0_20_35_11</name>
    <dbReference type="NCBI Taxonomy" id="1974713"/>
    <lineage>
        <taxon>Bacteria</taxon>
        <taxon>Candidatus Nealsoniibacteriota</taxon>
    </lineage>
</organism>
<comment type="similarity">
    <text evidence="2">Belongs to the UvrB family.</text>
</comment>
<keyword evidence="7" id="KW-0067">ATP-binding</keyword>
<dbReference type="CDD" id="cd17916">
    <property type="entry name" value="DEXHc_UvrB"/>
    <property type="match status" value="1"/>
</dbReference>
<keyword evidence="5" id="KW-0227">DNA damage</keyword>
<dbReference type="Pfam" id="PF00271">
    <property type="entry name" value="Helicase_C"/>
    <property type="match status" value="1"/>
</dbReference>
<evidence type="ECO:0000256" key="4">
    <source>
        <dbReference type="ARBA" id="ARBA00022741"/>
    </source>
</evidence>
<proteinExistence type="inferred from homology"/>
<feature type="domain" description="Helicase C-terminal" evidence="15">
    <location>
        <begin position="435"/>
        <end position="597"/>
    </location>
</feature>
<dbReference type="Pfam" id="PF04851">
    <property type="entry name" value="ResIII"/>
    <property type="match status" value="1"/>
</dbReference>
<evidence type="ECO:0000313" key="17">
    <source>
        <dbReference type="Proteomes" id="UP000231139"/>
    </source>
</evidence>
<keyword evidence="3" id="KW-0963">Cytoplasm</keyword>
<dbReference type="InterPro" id="IPR001943">
    <property type="entry name" value="UVR_dom"/>
</dbReference>
<evidence type="ECO:0000256" key="12">
    <source>
        <dbReference type="SAM" id="Coils"/>
    </source>
</evidence>
<dbReference type="InterPro" id="IPR004807">
    <property type="entry name" value="UvrB"/>
</dbReference>
<evidence type="ECO:0000313" key="16">
    <source>
        <dbReference type="EMBL" id="PIR02281.1"/>
    </source>
</evidence>
<sequence>MFQLISPFKITLAQKEAAEKLVSGVKKGYKHQTLLGVTGCGKTFVMANVINEVQLPILVLSPNKTLAAQLYEEFKSFFPKNAVHYFVSYYDYYQPEAYIPQTDTYIKKDVKINKEIDRLRHEAVQSVLSRNDVIIVASVSAIYNLGSPKTYQKAKLQFKTGQKIRKREILKRLIGLQYERNDYNFEPGKFRIRADFIDVWQPSGKFIYRIKNIGEEISELIKIEAPFSKESPVKSAELWPAKFWLSEKEKLKIALSNIRLELQERVIKLKSQKKFLEAERLKKRTLYDLSLIQEVGWCHGIENYSRHLEFRKPKKAPFTLLDYYSQHSDVIDKLASHFITFIDESHISVPQIKGMYEGDKARKEVLIKHGFRLPSCLDNRPLKFNEFLKKTNQIIYTSATPSLFERKKSIQVVEQLIRPTGLLDPEIKIKPTQNQIEDVIRQIQKRTKKGERVLVTTLTKRLAEAIADYLVSQGIKATFLHSEIKTLQRPRILRDLRQGKYDVLVGINLLREGLDLPEVSLIIILDADKESFLRDKTSLMQIMGRASRHINGQVVMYADKITGSMKKAIEEVKRRQDIQKRYNQKYHLVPSPITTEIKESLSPEEEILPKSDLLKDYLKELKNKLELAQRNLQFEKVALIKKEVQRIKAEK</sequence>
<evidence type="ECO:0000256" key="7">
    <source>
        <dbReference type="ARBA" id="ARBA00022840"/>
    </source>
</evidence>
<dbReference type="InterPro" id="IPR014001">
    <property type="entry name" value="Helicase_ATP-bd"/>
</dbReference>
<dbReference type="InterPro" id="IPR027417">
    <property type="entry name" value="P-loop_NTPase"/>
</dbReference>
<dbReference type="SMART" id="SM00490">
    <property type="entry name" value="HELICc"/>
    <property type="match status" value="1"/>
</dbReference>
<evidence type="ECO:0000256" key="8">
    <source>
        <dbReference type="ARBA" id="ARBA00022881"/>
    </source>
</evidence>
<dbReference type="NCBIfam" id="NF003673">
    <property type="entry name" value="PRK05298.1"/>
    <property type="match status" value="1"/>
</dbReference>
<gene>
    <name evidence="16" type="ORF">COV62_01995</name>
</gene>
<dbReference type="Proteomes" id="UP000231139">
    <property type="component" value="Unassembled WGS sequence"/>
</dbReference>
<dbReference type="PROSITE" id="PS51192">
    <property type="entry name" value="HELICASE_ATP_BIND_1"/>
    <property type="match status" value="1"/>
</dbReference>
<dbReference type="Pfam" id="PF17757">
    <property type="entry name" value="UvrB_inter"/>
    <property type="match status" value="1"/>
</dbReference>
<evidence type="ECO:0000256" key="10">
    <source>
        <dbReference type="ARBA" id="ARBA00026033"/>
    </source>
</evidence>
<keyword evidence="12" id="KW-0175">Coiled coil</keyword>
<dbReference type="InterPro" id="IPR006935">
    <property type="entry name" value="Helicase/UvrB_N"/>
</dbReference>
<dbReference type="GO" id="GO:0006289">
    <property type="term" value="P:nucleotide-excision repair"/>
    <property type="evidence" value="ECO:0007669"/>
    <property type="project" value="InterPro"/>
</dbReference>
<feature type="domain" description="UVR" evidence="13">
    <location>
        <begin position="615"/>
        <end position="650"/>
    </location>
</feature>
<reference evidence="16 17" key="1">
    <citation type="submission" date="2017-09" db="EMBL/GenBank/DDBJ databases">
        <title>Depth-based differentiation of microbial function through sediment-hosted aquifers and enrichment of novel symbionts in the deep terrestrial subsurface.</title>
        <authorList>
            <person name="Probst A.J."/>
            <person name="Ladd B."/>
            <person name="Jarett J.K."/>
            <person name="Geller-Mcgrath D.E."/>
            <person name="Sieber C.M."/>
            <person name="Emerson J.B."/>
            <person name="Anantharaman K."/>
            <person name="Thomas B.C."/>
            <person name="Malmstrom R."/>
            <person name="Stieglmeier M."/>
            <person name="Klingl A."/>
            <person name="Woyke T."/>
            <person name="Ryan C.M."/>
            <person name="Banfield J.F."/>
        </authorList>
    </citation>
    <scope>NUCLEOTIDE SEQUENCE [LARGE SCALE GENOMIC DNA]</scope>
    <source>
        <strain evidence="16">CG11_big_fil_rev_8_21_14_0_20_35_11</strain>
    </source>
</reference>
<dbReference type="GO" id="GO:0005737">
    <property type="term" value="C:cytoplasm"/>
    <property type="evidence" value="ECO:0007669"/>
    <property type="project" value="UniProtKB-SubCell"/>
</dbReference>
<dbReference type="GO" id="GO:0004518">
    <property type="term" value="F:nuclease activity"/>
    <property type="evidence" value="ECO:0007669"/>
    <property type="project" value="UniProtKB-KW"/>
</dbReference>
<evidence type="ECO:0000256" key="2">
    <source>
        <dbReference type="ARBA" id="ARBA00008533"/>
    </source>
</evidence>
<dbReference type="AlphaFoldDB" id="A0A2H0N081"/>
<evidence type="ECO:0000259" key="13">
    <source>
        <dbReference type="PROSITE" id="PS50151"/>
    </source>
</evidence>
<feature type="coiled-coil region" evidence="12">
    <location>
        <begin position="611"/>
        <end position="638"/>
    </location>
</feature>
<evidence type="ECO:0000256" key="9">
    <source>
        <dbReference type="ARBA" id="ARBA00023204"/>
    </source>
</evidence>
<dbReference type="PANTHER" id="PTHR24029">
    <property type="entry name" value="UVRABC SYSTEM PROTEIN B"/>
    <property type="match status" value="1"/>
</dbReference>
<accession>A0A2H0N081</accession>
<comment type="caution">
    <text evidence="16">The sequence shown here is derived from an EMBL/GenBank/DDBJ whole genome shotgun (WGS) entry which is preliminary data.</text>
</comment>
<dbReference type="GO" id="GO:0016887">
    <property type="term" value="F:ATP hydrolysis activity"/>
    <property type="evidence" value="ECO:0007669"/>
    <property type="project" value="InterPro"/>
</dbReference>
<dbReference type="NCBIfam" id="TIGR00631">
    <property type="entry name" value="uvrb"/>
    <property type="match status" value="1"/>
</dbReference>
<dbReference type="GO" id="GO:0005524">
    <property type="term" value="F:ATP binding"/>
    <property type="evidence" value="ECO:0007669"/>
    <property type="project" value="UniProtKB-KW"/>
</dbReference>
<name>A0A2H0N081_9BACT</name>
<evidence type="ECO:0000256" key="6">
    <source>
        <dbReference type="ARBA" id="ARBA00022769"/>
    </source>
</evidence>
<keyword evidence="4" id="KW-0547">Nucleotide-binding</keyword>
<dbReference type="InterPro" id="IPR024759">
    <property type="entry name" value="UvrB_YAD/RRR_dom"/>
</dbReference>
<dbReference type="PROSITE" id="PS51194">
    <property type="entry name" value="HELICASE_CTER"/>
    <property type="match status" value="1"/>
</dbReference>
<comment type="subcellular location">
    <subcellularLocation>
        <location evidence="1">Cytoplasm</location>
    </subcellularLocation>
</comment>
<feature type="domain" description="Helicase ATP-binding" evidence="14">
    <location>
        <begin position="23"/>
        <end position="176"/>
    </location>
</feature>
<protein>
    <recommendedName>
        <fullName evidence="11">UvrABC system protein B</fullName>
    </recommendedName>
</protein>
<comment type="subunit">
    <text evidence="10">Forms a heterotetramer with UvrA during the search for lesions. Interacts with UvrC in an incision complex.</text>
</comment>
<evidence type="ECO:0000256" key="11">
    <source>
        <dbReference type="ARBA" id="ARBA00029504"/>
    </source>
</evidence>
<dbReference type="PROSITE" id="PS50151">
    <property type="entry name" value="UVR"/>
    <property type="match status" value="1"/>
</dbReference>
<keyword evidence="9" id="KW-0234">DNA repair</keyword>
<dbReference type="PANTHER" id="PTHR24029:SF0">
    <property type="entry name" value="UVRABC SYSTEM PROTEIN B"/>
    <property type="match status" value="1"/>
</dbReference>
<dbReference type="SUPFAM" id="SSF52540">
    <property type="entry name" value="P-loop containing nucleoside triphosphate hydrolases"/>
    <property type="match status" value="2"/>
</dbReference>
<dbReference type="InterPro" id="IPR041471">
    <property type="entry name" value="UvrB_inter"/>
</dbReference>
<dbReference type="SMART" id="SM00487">
    <property type="entry name" value="DEXDc"/>
    <property type="match status" value="1"/>
</dbReference>